<organism evidence="1 2">
    <name type="scientific">Trichuris suis</name>
    <name type="common">pig whipworm</name>
    <dbReference type="NCBI Taxonomy" id="68888"/>
    <lineage>
        <taxon>Eukaryota</taxon>
        <taxon>Metazoa</taxon>
        <taxon>Ecdysozoa</taxon>
        <taxon>Nematoda</taxon>
        <taxon>Enoplea</taxon>
        <taxon>Dorylaimia</taxon>
        <taxon>Trichinellida</taxon>
        <taxon>Trichuridae</taxon>
        <taxon>Trichuris</taxon>
    </lineage>
</organism>
<gene>
    <name evidence="1" type="ORF">M513_13952</name>
</gene>
<keyword evidence="2" id="KW-1185">Reference proteome</keyword>
<protein>
    <submittedName>
        <fullName evidence="1">Uncharacterized protein</fullName>
    </submittedName>
</protein>
<proteinExistence type="predicted"/>
<reference evidence="1 2" key="1">
    <citation type="journal article" date="2014" name="Nat. Genet.">
        <title>Genome and transcriptome of the porcine whipworm Trichuris suis.</title>
        <authorList>
            <person name="Jex A.R."/>
            <person name="Nejsum P."/>
            <person name="Schwarz E.M."/>
            <person name="Hu L."/>
            <person name="Young N.D."/>
            <person name="Hall R.S."/>
            <person name="Korhonen P.K."/>
            <person name="Liao S."/>
            <person name="Thamsborg S."/>
            <person name="Xia J."/>
            <person name="Xu P."/>
            <person name="Wang S."/>
            <person name="Scheerlinck J.P."/>
            <person name="Hofmann A."/>
            <person name="Sternberg P.W."/>
            <person name="Wang J."/>
            <person name="Gasser R.B."/>
        </authorList>
    </citation>
    <scope>NUCLEOTIDE SEQUENCE [LARGE SCALE GENOMIC DNA]</scope>
    <source>
        <strain evidence="1">DCEP-RM93M</strain>
    </source>
</reference>
<accession>A0A085LJM5</accession>
<evidence type="ECO:0000313" key="2">
    <source>
        <dbReference type="Proteomes" id="UP000030764"/>
    </source>
</evidence>
<dbReference type="EMBL" id="KL363682">
    <property type="protein sequence ID" value="KFD45171.1"/>
    <property type="molecule type" value="Genomic_DNA"/>
</dbReference>
<sequence>MEKTTVAIKVLTVESPITNFEALILLDAFDKCAIDFIGRPHFAVHFPPIRDFDFLDFDPNPRHESQI</sequence>
<evidence type="ECO:0000313" key="1">
    <source>
        <dbReference type="EMBL" id="KFD45171.1"/>
    </source>
</evidence>
<name>A0A085LJM5_9BILA</name>
<dbReference type="AlphaFoldDB" id="A0A085LJM5"/>
<dbReference type="Proteomes" id="UP000030764">
    <property type="component" value="Unassembled WGS sequence"/>
</dbReference>